<dbReference type="PANTHER" id="PTHR43335:SF2">
    <property type="entry name" value="ABC TRANSPORTER, ATP-BINDING PROTEIN"/>
    <property type="match status" value="1"/>
</dbReference>
<evidence type="ECO:0000256" key="4">
    <source>
        <dbReference type="ARBA" id="ARBA00022840"/>
    </source>
</evidence>
<dbReference type="PROSITE" id="PS00211">
    <property type="entry name" value="ABC_TRANSPORTER_1"/>
    <property type="match status" value="1"/>
</dbReference>
<dbReference type="OrthoDB" id="9804819at2"/>
<protein>
    <submittedName>
        <fullName evidence="6">ABC transporter ATP-binding protein</fullName>
    </submittedName>
</protein>
<dbReference type="Gene3D" id="3.40.50.300">
    <property type="entry name" value="P-loop containing nucleotide triphosphate hydrolases"/>
    <property type="match status" value="1"/>
</dbReference>
<evidence type="ECO:0000256" key="2">
    <source>
        <dbReference type="ARBA" id="ARBA00022448"/>
    </source>
</evidence>
<evidence type="ECO:0000313" key="6">
    <source>
        <dbReference type="EMBL" id="RKN75794.1"/>
    </source>
</evidence>
<evidence type="ECO:0000256" key="3">
    <source>
        <dbReference type="ARBA" id="ARBA00022741"/>
    </source>
</evidence>
<organism evidence="6 7">
    <name type="scientific">Paenibacillus ginsengarvi</name>
    <dbReference type="NCBI Taxonomy" id="400777"/>
    <lineage>
        <taxon>Bacteria</taxon>
        <taxon>Bacillati</taxon>
        <taxon>Bacillota</taxon>
        <taxon>Bacilli</taxon>
        <taxon>Bacillales</taxon>
        <taxon>Paenibacillaceae</taxon>
        <taxon>Paenibacillus</taxon>
    </lineage>
</organism>
<name>A0A3B0BU11_9BACL</name>
<dbReference type="GO" id="GO:0016887">
    <property type="term" value="F:ATP hydrolysis activity"/>
    <property type="evidence" value="ECO:0007669"/>
    <property type="project" value="InterPro"/>
</dbReference>
<comment type="similarity">
    <text evidence="1">Belongs to the ABC transporter superfamily.</text>
</comment>
<evidence type="ECO:0000259" key="5">
    <source>
        <dbReference type="PROSITE" id="PS50893"/>
    </source>
</evidence>
<dbReference type="CDD" id="cd03264">
    <property type="entry name" value="ABC_drug_resistance_like"/>
    <property type="match status" value="1"/>
</dbReference>
<dbReference type="SUPFAM" id="SSF52540">
    <property type="entry name" value="P-loop containing nucleoside triphosphate hydrolases"/>
    <property type="match status" value="1"/>
</dbReference>
<dbReference type="AlphaFoldDB" id="A0A3B0BU11"/>
<feature type="domain" description="ABC transporter" evidence="5">
    <location>
        <begin position="17"/>
        <end position="246"/>
    </location>
</feature>
<evidence type="ECO:0000313" key="7">
    <source>
        <dbReference type="Proteomes" id="UP000282311"/>
    </source>
</evidence>
<dbReference type="PANTHER" id="PTHR43335">
    <property type="entry name" value="ABC TRANSPORTER, ATP-BINDING PROTEIN"/>
    <property type="match status" value="1"/>
</dbReference>
<dbReference type="EMBL" id="RBAH01000022">
    <property type="protein sequence ID" value="RKN75794.1"/>
    <property type="molecule type" value="Genomic_DNA"/>
</dbReference>
<dbReference type="InterPro" id="IPR017871">
    <property type="entry name" value="ABC_transporter-like_CS"/>
</dbReference>
<keyword evidence="7" id="KW-1185">Reference proteome</keyword>
<gene>
    <name evidence="6" type="ORF">D7M11_25140</name>
</gene>
<dbReference type="InterPro" id="IPR027417">
    <property type="entry name" value="P-loop_NTPase"/>
</dbReference>
<sequence>MRRKRPSFAGRHRQVFIHMDVLSKRYGKFQAVQDVTLTIGKGMFGLLGPNGAGKTTLLRVLSTTLPPSGGSVTIGNYRLGRDDQAIRSLLGYLPQEFGLPKQLTGYEYLDYAAVMKGFRHSQRRRTEVESVLEKVNMSARAKERTGTYSGGMKQRIGIAQALLGSPELIVVDEPTAGLDPEERMRFRSLLSELSANRTVLLSTHIVADIAATCCGLAVMKRGRLVYDGSLERLLETVRGRVWTGYVSESRFDGVRMESNVISARKAAYGYDIRVLSGTRPFEGATLAPAALEDAYLYVLRSEGMESE</sequence>
<keyword evidence="4 6" id="KW-0067">ATP-binding</keyword>
<dbReference type="InterPro" id="IPR003593">
    <property type="entry name" value="AAA+_ATPase"/>
</dbReference>
<dbReference type="Proteomes" id="UP000282311">
    <property type="component" value="Unassembled WGS sequence"/>
</dbReference>
<accession>A0A3B0BU11</accession>
<dbReference type="PROSITE" id="PS50893">
    <property type="entry name" value="ABC_TRANSPORTER_2"/>
    <property type="match status" value="1"/>
</dbReference>
<comment type="caution">
    <text evidence="6">The sequence shown here is derived from an EMBL/GenBank/DDBJ whole genome shotgun (WGS) entry which is preliminary data.</text>
</comment>
<dbReference type="SMART" id="SM00382">
    <property type="entry name" value="AAA"/>
    <property type="match status" value="1"/>
</dbReference>
<dbReference type="GO" id="GO:0005524">
    <property type="term" value="F:ATP binding"/>
    <property type="evidence" value="ECO:0007669"/>
    <property type="project" value="UniProtKB-KW"/>
</dbReference>
<reference evidence="6 7" key="1">
    <citation type="journal article" date="2007" name="Int. J. Syst. Evol. Microbiol.">
        <title>Paenibacillus ginsengarvi sp. nov., isolated from soil from ginseng cultivation.</title>
        <authorList>
            <person name="Yoon M.H."/>
            <person name="Ten L.N."/>
            <person name="Im W.T."/>
        </authorList>
    </citation>
    <scope>NUCLEOTIDE SEQUENCE [LARGE SCALE GENOMIC DNA]</scope>
    <source>
        <strain evidence="6 7">KCTC 13059</strain>
    </source>
</reference>
<proteinExistence type="inferred from homology"/>
<keyword evidence="2" id="KW-0813">Transport</keyword>
<evidence type="ECO:0000256" key="1">
    <source>
        <dbReference type="ARBA" id="ARBA00005417"/>
    </source>
</evidence>
<dbReference type="Pfam" id="PF00005">
    <property type="entry name" value="ABC_tran"/>
    <property type="match status" value="1"/>
</dbReference>
<keyword evidence="3" id="KW-0547">Nucleotide-binding</keyword>
<dbReference type="InterPro" id="IPR003439">
    <property type="entry name" value="ABC_transporter-like_ATP-bd"/>
</dbReference>